<dbReference type="EMBL" id="JAVREJ010000005">
    <property type="protein sequence ID" value="MDT0349930.1"/>
    <property type="molecule type" value="Genomic_DNA"/>
</dbReference>
<evidence type="ECO:0008006" key="3">
    <source>
        <dbReference type="Google" id="ProtNLM"/>
    </source>
</evidence>
<accession>A0ABU2N841</accession>
<dbReference type="InterPro" id="IPR016181">
    <property type="entry name" value="Acyl_CoA_acyltransferase"/>
</dbReference>
<evidence type="ECO:0000313" key="1">
    <source>
        <dbReference type="EMBL" id="MDT0349930.1"/>
    </source>
</evidence>
<reference evidence="2" key="1">
    <citation type="submission" date="2023-07" db="EMBL/GenBank/DDBJ databases">
        <title>30 novel species of actinomycetes from the DSMZ collection.</title>
        <authorList>
            <person name="Nouioui I."/>
        </authorList>
    </citation>
    <scope>NUCLEOTIDE SEQUENCE [LARGE SCALE GENOMIC DNA]</scope>
    <source>
        <strain evidence="2">DSM 45834</strain>
    </source>
</reference>
<comment type="caution">
    <text evidence="1">The sequence shown here is derived from an EMBL/GenBank/DDBJ whole genome shotgun (WGS) entry which is preliminary data.</text>
</comment>
<dbReference type="Proteomes" id="UP001183202">
    <property type="component" value="Unassembled WGS sequence"/>
</dbReference>
<sequence>MAGSAPEIDLTASARLSARGYRLVQWTGVTPPEHLDDLAVLIGRMSTDAPTGDLAFEPQRWDAERVRERDAVAVRNGVRAAVTAAQATDGRLVAYTEASTCVVADGFSSQGDTLVALAHRGHRLGLWIKLANLELLLRAHPEVRAIDTFNADDNRWMVAINEQLGFRPLRRQTDWELGL</sequence>
<keyword evidence="2" id="KW-1185">Reference proteome</keyword>
<organism evidence="1 2">
    <name type="scientific">Pseudonocardia charpentierae</name>
    <dbReference type="NCBI Taxonomy" id="3075545"/>
    <lineage>
        <taxon>Bacteria</taxon>
        <taxon>Bacillati</taxon>
        <taxon>Actinomycetota</taxon>
        <taxon>Actinomycetes</taxon>
        <taxon>Pseudonocardiales</taxon>
        <taxon>Pseudonocardiaceae</taxon>
        <taxon>Pseudonocardia</taxon>
    </lineage>
</organism>
<gene>
    <name evidence="1" type="ORF">RM445_10390</name>
</gene>
<protein>
    <recommendedName>
        <fullName evidence="3">N-acetyltransferase domain-containing protein</fullName>
    </recommendedName>
</protein>
<dbReference type="RefSeq" id="WP_311555958.1">
    <property type="nucleotide sequence ID" value="NZ_JAVREJ010000005.1"/>
</dbReference>
<proteinExistence type="predicted"/>
<dbReference type="Gene3D" id="3.40.630.30">
    <property type="match status" value="1"/>
</dbReference>
<dbReference type="SUPFAM" id="SSF55729">
    <property type="entry name" value="Acyl-CoA N-acyltransferases (Nat)"/>
    <property type="match status" value="1"/>
</dbReference>
<name>A0ABU2N841_9PSEU</name>
<evidence type="ECO:0000313" key="2">
    <source>
        <dbReference type="Proteomes" id="UP001183202"/>
    </source>
</evidence>